<dbReference type="Proteomes" id="UP000479710">
    <property type="component" value="Unassembled WGS sequence"/>
</dbReference>
<name>A0A6G1EDZ0_9ORYZ</name>
<sequence length="69" mass="7983">VTNQRLTKQDYERDVRHFELEDPCSAVSYQAGDALEILPTQDPSLVDDFIKRYSSKGGGQWSQRFTCER</sequence>
<dbReference type="InterPro" id="IPR003097">
    <property type="entry name" value="CysJ-like_FAD-binding"/>
</dbReference>
<dbReference type="SUPFAM" id="SSF63380">
    <property type="entry name" value="Riboflavin synthase domain-like"/>
    <property type="match status" value="1"/>
</dbReference>
<feature type="domain" description="Sulfite reductase [NADPH] flavoprotein alpha-component-like FAD-binding" evidence="1">
    <location>
        <begin position="2"/>
        <end position="55"/>
    </location>
</feature>
<dbReference type="AlphaFoldDB" id="A0A6G1EDZ0"/>
<dbReference type="Gene3D" id="2.40.30.10">
    <property type="entry name" value="Translation factors"/>
    <property type="match status" value="1"/>
</dbReference>
<dbReference type="Pfam" id="PF00667">
    <property type="entry name" value="FAD_binding_1"/>
    <property type="match status" value="1"/>
</dbReference>
<organism evidence="2 3">
    <name type="scientific">Oryza meyeriana var. granulata</name>
    <dbReference type="NCBI Taxonomy" id="110450"/>
    <lineage>
        <taxon>Eukaryota</taxon>
        <taxon>Viridiplantae</taxon>
        <taxon>Streptophyta</taxon>
        <taxon>Embryophyta</taxon>
        <taxon>Tracheophyta</taxon>
        <taxon>Spermatophyta</taxon>
        <taxon>Magnoliopsida</taxon>
        <taxon>Liliopsida</taxon>
        <taxon>Poales</taxon>
        <taxon>Poaceae</taxon>
        <taxon>BOP clade</taxon>
        <taxon>Oryzoideae</taxon>
        <taxon>Oryzeae</taxon>
        <taxon>Oryzinae</taxon>
        <taxon>Oryza</taxon>
        <taxon>Oryza meyeriana</taxon>
    </lineage>
</organism>
<evidence type="ECO:0000259" key="1">
    <source>
        <dbReference type="Pfam" id="PF00667"/>
    </source>
</evidence>
<evidence type="ECO:0000313" key="2">
    <source>
        <dbReference type="EMBL" id="KAF0922622.1"/>
    </source>
</evidence>
<evidence type="ECO:0000313" key="3">
    <source>
        <dbReference type="Proteomes" id="UP000479710"/>
    </source>
</evidence>
<reference evidence="2 3" key="1">
    <citation type="submission" date="2019-11" db="EMBL/GenBank/DDBJ databases">
        <title>Whole genome sequence of Oryza granulata.</title>
        <authorList>
            <person name="Li W."/>
        </authorList>
    </citation>
    <scope>NUCLEOTIDE SEQUENCE [LARGE SCALE GENOMIC DNA]</scope>
    <source>
        <strain evidence="3">cv. Menghai</strain>
        <tissue evidence="2">Leaf</tissue>
    </source>
</reference>
<dbReference type="EMBL" id="SPHZ02000003">
    <property type="protein sequence ID" value="KAF0922622.1"/>
    <property type="molecule type" value="Genomic_DNA"/>
</dbReference>
<gene>
    <name evidence="2" type="ORF">E2562_001031</name>
</gene>
<keyword evidence="3" id="KW-1185">Reference proteome</keyword>
<feature type="non-terminal residue" evidence="2">
    <location>
        <position position="69"/>
    </location>
</feature>
<dbReference type="OrthoDB" id="1482892at2759"/>
<dbReference type="InterPro" id="IPR017938">
    <property type="entry name" value="Riboflavin_synthase-like_b-brl"/>
</dbReference>
<proteinExistence type="predicted"/>
<protein>
    <recommendedName>
        <fullName evidence="1">Sulfite reductase [NADPH] flavoprotein alpha-component-like FAD-binding domain-containing protein</fullName>
    </recommendedName>
</protein>
<accession>A0A6G1EDZ0</accession>
<dbReference type="GO" id="GO:0016491">
    <property type="term" value="F:oxidoreductase activity"/>
    <property type="evidence" value="ECO:0007669"/>
    <property type="project" value="InterPro"/>
</dbReference>
<feature type="non-terminal residue" evidence="2">
    <location>
        <position position="1"/>
    </location>
</feature>
<comment type="caution">
    <text evidence="2">The sequence shown here is derived from an EMBL/GenBank/DDBJ whole genome shotgun (WGS) entry which is preliminary data.</text>
</comment>